<evidence type="ECO:0000313" key="3">
    <source>
        <dbReference type="Proteomes" id="UP000054107"/>
    </source>
</evidence>
<evidence type="ECO:0000256" key="1">
    <source>
        <dbReference type="SAM" id="MobiDB-lite"/>
    </source>
</evidence>
<protein>
    <recommendedName>
        <fullName evidence="4">Gti1/Pac2 family-domain-containing protein</fullName>
    </recommendedName>
</protein>
<dbReference type="InterPro" id="IPR018608">
    <property type="entry name" value="Gti1/Pac2"/>
</dbReference>
<evidence type="ECO:0008006" key="4">
    <source>
        <dbReference type="Google" id="ProtNLM"/>
    </source>
</evidence>
<reference evidence="2 3" key="1">
    <citation type="submission" date="2014-09" db="EMBL/GenBank/DDBJ databases">
        <authorList>
            <person name="Ellenberger Sabrina"/>
        </authorList>
    </citation>
    <scope>NUCLEOTIDE SEQUENCE [LARGE SCALE GENOMIC DNA]</scope>
    <source>
        <strain evidence="2 3">CBS 412.66</strain>
    </source>
</reference>
<organism evidence="2 3">
    <name type="scientific">Parasitella parasitica</name>
    <dbReference type="NCBI Taxonomy" id="35722"/>
    <lineage>
        <taxon>Eukaryota</taxon>
        <taxon>Fungi</taxon>
        <taxon>Fungi incertae sedis</taxon>
        <taxon>Mucoromycota</taxon>
        <taxon>Mucoromycotina</taxon>
        <taxon>Mucoromycetes</taxon>
        <taxon>Mucorales</taxon>
        <taxon>Mucorineae</taxon>
        <taxon>Mucoraceae</taxon>
        <taxon>Parasitella</taxon>
    </lineage>
</organism>
<name>A0A0B7N0F5_9FUNG</name>
<dbReference type="Pfam" id="PF09729">
    <property type="entry name" value="Gti1_Pac2"/>
    <property type="match status" value="1"/>
</dbReference>
<dbReference type="Proteomes" id="UP000054107">
    <property type="component" value="Unassembled WGS sequence"/>
</dbReference>
<keyword evidence="3" id="KW-1185">Reference proteome</keyword>
<dbReference type="PANTHER" id="PTHR28027">
    <property type="entry name" value="TRANSCRIPTIONAL REGULATOR MIT1"/>
    <property type="match status" value="1"/>
</dbReference>
<dbReference type="PANTHER" id="PTHR28027:SF2">
    <property type="entry name" value="TRANSCRIPTIONAL REGULATOR MIT1"/>
    <property type="match status" value="1"/>
</dbReference>
<dbReference type="EMBL" id="LN726961">
    <property type="protein sequence ID" value="CEP11791.1"/>
    <property type="molecule type" value="Genomic_DNA"/>
</dbReference>
<dbReference type="GO" id="GO:0003677">
    <property type="term" value="F:DNA binding"/>
    <property type="evidence" value="ECO:0007669"/>
    <property type="project" value="TreeGrafter"/>
</dbReference>
<dbReference type="OrthoDB" id="5572844at2759"/>
<proteinExistence type="predicted"/>
<accession>A0A0B7N0F5</accession>
<feature type="compositionally biased region" description="Low complexity" evidence="1">
    <location>
        <begin position="284"/>
        <end position="304"/>
    </location>
</feature>
<evidence type="ECO:0000313" key="2">
    <source>
        <dbReference type="EMBL" id="CEP11791.1"/>
    </source>
</evidence>
<dbReference type="AlphaFoldDB" id="A0A0B7N0F5"/>
<feature type="region of interest" description="Disordered" evidence="1">
    <location>
        <begin position="193"/>
        <end position="238"/>
    </location>
</feature>
<sequence length="357" mass="40348">MPFTKTFHGFIENTTDALLIIEACRNGLLPTINRRLIERERHSIKSGTIIVFDETESGIKRWTDGFLWSPSRILGSFLVYRELENREHRKINNNYSYSVIKTGSNNITDETNISLMQQRERALVGSLTTSNTTYNFKSNGLIKKTIRIMVNNNFLHIVNYYSKLDALNNLLVTPSASPELACLQISADLMPHLQGHKPSETAVSRKRSRSSDESHHQQQTRPNNEAYHPTAPTSHQHTMAYPSYSHLNHKPQMSTSSEPSTLVLDSTSHYYYNNSKRSRTNQDTLTPSSTPSPPNILSTSSSSSSCGDTALLASRFNQFYNPSSMAMFLNRGAINNSSSSKFDYTTLPRRTTAFDNY</sequence>
<gene>
    <name evidence="2" type="primary">PARPA_05680.1 scaffold 19499</name>
</gene>
<feature type="region of interest" description="Disordered" evidence="1">
    <location>
        <begin position="273"/>
        <end position="304"/>
    </location>
</feature>